<dbReference type="EMBL" id="BTGU01000014">
    <property type="protein sequence ID" value="GMN42540.1"/>
    <property type="molecule type" value="Genomic_DNA"/>
</dbReference>
<feature type="transmembrane region" description="Helical" evidence="1">
    <location>
        <begin position="129"/>
        <end position="148"/>
    </location>
</feature>
<feature type="transmembrane region" description="Helical" evidence="1">
    <location>
        <begin position="168"/>
        <end position="189"/>
    </location>
</feature>
<name>A0AA88A0I1_FICCA</name>
<feature type="transmembrane region" description="Helical" evidence="1">
    <location>
        <begin position="21"/>
        <end position="43"/>
    </location>
</feature>
<dbReference type="PANTHER" id="PTHR12242">
    <property type="entry name" value="OS02G0130600 PROTEIN-RELATED"/>
    <property type="match status" value="1"/>
</dbReference>
<sequence length="190" mass="21599">MELVTKWLLVGEQAVAGQMDFYLLTMYFGCGLLLSPYGCYLYINLSRSVSKVEKDAEQGSYTPLIGEEATNRAGKRNISNPREEDFVYRLPGIWNYALENLFQLTIDLHSVNVVLLLGDAALNCLRVPFFRISFFVLWTVYLSFPNGSLMPVYRSGGRTHFLIWHHPLLLYGICFLITSETSHICSAIVI</sequence>
<accession>A0AA88A0I1</accession>
<keyword evidence="1" id="KW-0812">Transmembrane</keyword>
<protein>
    <submittedName>
        <fullName evidence="2">Uncharacterized protein</fullName>
    </submittedName>
</protein>
<evidence type="ECO:0000313" key="3">
    <source>
        <dbReference type="Proteomes" id="UP001187192"/>
    </source>
</evidence>
<evidence type="ECO:0000256" key="1">
    <source>
        <dbReference type="SAM" id="Phobius"/>
    </source>
</evidence>
<evidence type="ECO:0000313" key="2">
    <source>
        <dbReference type="EMBL" id="GMN42540.1"/>
    </source>
</evidence>
<dbReference type="Proteomes" id="UP001187192">
    <property type="component" value="Unassembled WGS sequence"/>
</dbReference>
<proteinExistence type="predicted"/>
<dbReference type="PANTHER" id="PTHR12242:SF29">
    <property type="entry name" value="TRANSMEMBRANE PROTEIN"/>
    <property type="match status" value="1"/>
</dbReference>
<gene>
    <name evidence="2" type="ORF">TIFTF001_011750</name>
</gene>
<dbReference type="AlphaFoldDB" id="A0AA88A0I1"/>
<reference evidence="2" key="1">
    <citation type="submission" date="2023-07" db="EMBL/GenBank/DDBJ databases">
        <title>draft genome sequence of fig (Ficus carica).</title>
        <authorList>
            <person name="Takahashi T."/>
            <person name="Nishimura K."/>
        </authorList>
    </citation>
    <scope>NUCLEOTIDE SEQUENCE</scope>
</reference>
<organism evidence="2 3">
    <name type="scientific">Ficus carica</name>
    <name type="common">Common fig</name>
    <dbReference type="NCBI Taxonomy" id="3494"/>
    <lineage>
        <taxon>Eukaryota</taxon>
        <taxon>Viridiplantae</taxon>
        <taxon>Streptophyta</taxon>
        <taxon>Embryophyta</taxon>
        <taxon>Tracheophyta</taxon>
        <taxon>Spermatophyta</taxon>
        <taxon>Magnoliopsida</taxon>
        <taxon>eudicotyledons</taxon>
        <taxon>Gunneridae</taxon>
        <taxon>Pentapetalae</taxon>
        <taxon>rosids</taxon>
        <taxon>fabids</taxon>
        <taxon>Rosales</taxon>
        <taxon>Moraceae</taxon>
        <taxon>Ficeae</taxon>
        <taxon>Ficus</taxon>
    </lineage>
</organism>
<keyword evidence="3" id="KW-1185">Reference proteome</keyword>
<dbReference type="GO" id="GO:0016020">
    <property type="term" value="C:membrane"/>
    <property type="evidence" value="ECO:0007669"/>
    <property type="project" value="TreeGrafter"/>
</dbReference>
<keyword evidence="1" id="KW-0472">Membrane</keyword>
<comment type="caution">
    <text evidence="2">The sequence shown here is derived from an EMBL/GenBank/DDBJ whole genome shotgun (WGS) entry which is preliminary data.</text>
</comment>
<keyword evidence="1" id="KW-1133">Transmembrane helix</keyword>